<feature type="binding site" evidence="7">
    <location>
        <position position="197"/>
    </location>
    <ligand>
        <name>Zn(2+)</name>
        <dbReference type="ChEBI" id="CHEBI:29105"/>
        <label>2</label>
    </ligand>
</feature>
<evidence type="ECO:0000256" key="7">
    <source>
        <dbReference type="HAMAP-Rule" id="MF_01374"/>
    </source>
</evidence>
<feature type="binding site" evidence="7">
    <location>
        <position position="81"/>
    </location>
    <ligand>
        <name>Zn(2+)</name>
        <dbReference type="ChEBI" id="CHEBI:29105"/>
        <label>1</label>
    </ligand>
</feature>
<evidence type="ECO:0000313" key="9">
    <source>
        <dbReference type="EMBL" id="WDD96791.1"/>
    </source>
</evidence>
<feature type="binding site" evidence="7">
    <location>
        <position position="84"/>
    </location>
    <ligand>
        <name>Zn(2+)</name>
        <dbReference type="ChEBI" id="CHEBI:29105"/>
        <label>2</label>
    </ligand>
</feature>
<dbReference type="GO" id="GO:0004416">
    <property type="term" value="F:hydroxyacylglutathione hydrolase activity"/>
    <property type="evidence" value="ECO:0007669"/>
    <property type="project" value="UniProtKB-UniRule"/>
</dbReference>
<sequence length="289" mass="31566">MTENNTQINAGSTATANPSVTTTIPVTITGIKAFTDNYIWSIGSKASNEIALVDPGDAKVCIEFIEKNQLQLASILITHHHHDHVGGIKALVDYCRQKDWELTVYGPVKENIPHCNVKLAQDDQISLESLGLTLKIIDVPGHTSGHIAYVGEHTLFCGDTLFSGGCGRLFEGSPAQMLNSLQKLAALPGHTLVYCTHEYTSANLDFALTIEPDNQALVAYREQVQALRAQDESSLPSTIAREKEINPFLRCHQTGVQKNILGSLSSNTGDNQALTLATFTEVRHRKDNF</sequence>
<feature type="binding site" evidence="7">
    <location>
        <position position="83"/>
    </location>
    <ligand>
        <name>Zn(2+)</name>
        <dbReference type="ChEBI" id="CHEBI:29105"/>
        <label>2</label>
    </ligand>
</feature>
<dbReference type="EC" id="3.1.2.6" evidence="7"/>
<dbReference type="GO" id="GO:0019243">
    <property type="term" value="P:methylglyoxal catabolic process to D-lactate via S-lactoyl-glutathione"/>
    <property type="evidence" value="ECO:0007669"/>
    <property type="project" value="UniProtKB-UniRule"/>
</dbReference>
<dbReference type="PIRSF" id="PIRSF005457">
    <property type="entry name" value="Glx"/>
    <property type="match status" value="1"/>
</dbReference>
<dbReference type="GO" id="GO:0046872">
    <property type="term" value="F:metal ion binding"/>
    <property type="evidence" value="ECO:0007669"/>
    <property type="project" value="UniProtKB-KW"/>
</dbReference>
<dbReference type="InterPro" id="IPR017782">
    <property type="entry name" value="Hydroxyacylglutathione_Hdrlase"/>
</dbReference>
<comment type="similarity">
    <text evidence="3 7">Belongs to the metallo-beta-lactamase superfamily. Glyoxalase II family.</text>
</comment>
<keyword evidence="5 7" id="KW-0378">Hydrolase</keyword>
<comment type="catalytic activity">
    <reaction evidence="1 7">
        <text>an S-(2-hydroxyacyl)glutathione + H2O = a 2-hydroxy carboxylate + glutathione + H(+)</text>
        <dbReference type="Rhea" id="RHEA:21864"/>
        <dbReference type="ChEBI" id="CHEBI:15377"/>
        <dbReference type="ChEBI" id="CHEBI:15378"/>
        <dbReference type="ChEBI" id="CHEBI:57925"/>
        <dbReference type="ChEBI" id="CHEBI:58896"/>
        <dbReference type="ChEBI" id="CHEBI:71261"/>
        <dbReference type="EC" id="3.1.2.6"/>
    </reaction>
</comment>
<dbReference type="PANTHER" id="PTHR43705:SF1">
    <property type="entry name" value="HYDROXYACYLGLUTATHIONE HYDROLASE GLOB"/>
    <property type="match status" value="1"/>
</dbReference>
<dbReference type="NCBIfam" id="TIGR03413">
    <property type="entry name" value="GSH_gloB"/>
    <property type="match status" value="1"/>
</dbReference>
<reference evidence="9 10" key="2">
    <citation type="journal article" date="2022" name="Mar. Drugs">
        <title>Bioassay-Guided Fractionation Leads to the Detection of Cholic Acid Generated by the Rare Thalassomonas sp.</title>
        <authorList>
            <person name="Pheiffer F."/>
            <person name="Schneider Y.K."/>
            <person name="Hansen E.H."/>
            <person name="Andersen J.H."/>
            <person name="Isaksson J."/>
            <person name="Busche T."/>
            <person name="R C."/>
            <person name="Kalinowski J."/>
            <person name="Zyl L.V."/>
            <person name="Trindade M."/>
        </authorList>
    </citation>
    <scope>NUCLEOTIDE SEQUENCE [LARGE SCALE GENOMIC DNA]</scope>
    <source>
        <strain evidence="9 10">A5K-106</strain>
    </source>
</reference>
<dbReference type="SMART" id="SM00849">
    <property type="entry name" value="Lactamase_B"/>
    <property type="match status" value="1"/>
</dbReference>
<dbReference type="SUPFAM" id="SSF56281">
    <property type="entry name" value="Metallo-hydrolase/oxidoreductase"/>
    <property type="match status" value="1"/>
</dbReference>
<name>A0AAE9YNT9_9GAMM</name>
<comment type="pathway">
    <text evidence="2 7">Secondary metabolite metabolism; methylglyoxal degradation; (R)-lactate from methylglyoxal: step 2/2.</text>
</comment>
<evidence type="ECO:0000256" key="1">
    <source>
        <dbReference type="ARBA" id="ARBA00001623"/>
    </source>
</evidence>
<dbReference type="InterPro" id="IPR035680">
    <property type="entry name" value="Clx_II_MBL"/>
</dbReference>
<dbReference type="CDD" id="cd07723">
    <property type="entry name" value="hydroxyacylglutathione_hydrolase_MBL-fold"/>
    <property type="match status" value="1"/>
</dbReference>
<keyword evidence="4 7" id="KW-0479">Metal-binding</keyword>
<keyword evidence="6 7" id="KW-0862">Zinc</keyword>
<evidence type="ECO:0000256" key="5">
    <source>
        <dbReference type="ARBA" id="ARBA00022801"/>
    </source>
</evidence>
<dbReference type="InterPro" id="IPR001279">
    <property type="entry name" value="Metallo-B-lactamas"/>
</dbReference>
<comment type="subunit">
    <text evidence="7">Monomer.</text>
</comment>
<feature type="binding site" evidence="7">
    <location>
        <position position="159"/>
    </location>
    <ligand>
        <name>Zn(2+)</name>
        <dbReference type="ChEBI" id="CHEBI:29105"/>
        <label>1</label>
    </ligand>
</feature>
<organism evidence="9 10">
    <name type="scientific">Thalassomonas actiniarum</name>
    <dbReference type="NCBI Taxonomy" id="485447"/>
    <lineage>
        <taxon>Bacteria</taxon>
        <taxon>Pseudomonadati</taxon>
        <taxon>Pseudomonadota</taxon>
        <taxon>Gammaproteobacteria</taxon>
        <taxon>Alteromonadales</taxon>
        <taxon>Colwelliaceae</taxon>
        <taxon>Thalassomonas</taxon>
    </lineage>
</organism>
<evidence type="ECO:0000256" key="3">
    <source>
        <dbReference type="ARBA" id="ARBA00006759"/>
    </source>
</evidence>
<reference evidence="9 10" key="1">
    <citation type="journal article" date="2015" name="Genome Announc.">
        <title>Draft Genome Sequences of Marine Isolates of Thalassomonas viridans and Thalassomonas actiniarum.</title>
        <authorList>
            <person name="Olonade I."/>
            <person name="van Zyl L.J."/>
            <person name="Trindade M."/>
        </authorList>
    </citation>
    <scope>NUCLEOTIDE SEQUENCE [LARGE SCALE GENOMIC DNA]</scope>
    <source>
        <strain evidence="9 10">A5K-106</strain>
    </source>
</reference>
<dbReference type="Pfam" id="PF16123">
    <property type="entry name" value="HAGH_C"/>
    <property type="match status" value="1"/>
</dbReference>
<dbReference type="HAMAP" id="MF_01374">
    <property type="entry name" value="Glyoxalase_2"/>
    <property type="match status" value="1"/>
</dbReference>
<dbReference type="InterPro" id="IPR050110">
    <property type="entry name" value="Glyoxalase_II_hydrolase"/>
</dbReference>
<dbReference type="AlphaFoldDB" id="A0AAE9YNT9"/>
<dbReference type="RefSeq" id="WP_084692908.1">
    <property type="nucleotide sequence ID" value="NZ_CP059735.1"/>
</dbReference>
<dbReference type="KEGG" id="tact:SG35_015560"/>
<feature type="binding site" evidence="7">
    <location>
        <position position="142"/>
    </location>
    <ligand>
        <name>Zn(2+)</name>
        <dbReference type="ChEBI" id="CHEBI:29105"/>
        <label>1</label>
    </ligand>
</feature>
<gene>
    <name evidence="7 9" type="primary">gloB</name>
    <name evidence="9" type="ORF">SG35_015560</name>
</gene>
<protein>
    <recommendedName>
        <fullName evidence="7">Hydroxyacylglutathione hydrolase</fullName>
        <ecNumber evidence="7">3.1.2.6</ecNumber>
    </recommendedName>
    <alternativeName>
        <fullName evidence="7">Glyoxalase II</fullName>
        <shortName evidence="7">Glx II</shortName>
    </alternativeName>
</protein>
<feature type="binding site" evidence="7">
    <location>
        <position position="159"/>
    </location>
    <ligand>
        <name>Zn(2+)</name>
        <dbReference type="ChEBI" id="CHEBI:29105"/>
        <label>2</label>
    </ligand>
</feature>
<keyword evidence="10" id="KW-1185">Reference proteome</keyword>
<evidence type="ECO:0000313" key="10">
    <source>
        <dbReference type="Proteomes" id="UP000032568"/>
    </source>
</evidence>
<dbReference type="InterPro" id="IPR036866">
    <property type="entry name" value="RibonucZ/Hydroxyglut_hydro"/>
</dbReference>
<evidence type="ECO:0000256" key="6">
    <source>
        <dbReference type="ARBA" id="ARBA00022833"/>
    </source>
</evidence>
<dbReference type="PANTHER" id="PTHR43705">
    <property type="entry name" value="HYDROXYACYLGLUTATHIONE HYDROLASE"/>
    <property type="match status" value="1"/>
</dbReference>
<comment type="cofactor">
    <cofactor evidence="7">
        <name>Zn(2+)</name>
        <dbReference type="ChEBI" id="CHEBI:29105"/>
    </cofactor>
    <text evidence="7">Binds 2 Zn(2+) ions per subunit.</text>
</comment>
<evidence type="ECO:0000256" key="2">
    <source>
        <dbReference type="ARBA" id="ARBA00004963"/>
    </source>
</evidence>
<proteinExistence type="inferred from homology"/>
<dbReference type="Pfam" id="PF00753">
    <property type="entry name" value="Lactamase_B"/>
    <property type="match status" value="1"/>
</dbReference>
<accession>A0AAE9YNT9</accession>
<dbReference type="InterPro" id="IPR032282">
    <property type="entry name" value="HAGH_C"/>
</dbReference>
<evidence type="ECO:0000256" key="4">
    <source>
        <dbReference type="ARBA" id="ARBA00022723"/>
    </source>
</evidence>
<comment type="function">
    <text evidence="7">Thiolesterase that catalyzes the hydrolysis of S-D-lactoyl-glutathione to form glutathione and D-lactic acid.</text>
</comment>
<evidence type="ECO:0000259" key="8">
    <source>
        <dbReference type="SMART" id="SM00849"/>
    </source>
</evidence>
<dbReference type="Proteomes" id="UP000032568">
    <property type="component" value="Chromosome"/>
</dbReference>
<feature type="domain" description="Metallo-beta-lactamase" evidence="8">
    <location>
        <begin position="36"/>
        <end position="197"/>
    </location>
</feature>
<dbReference type="EMBL" id="CP059735">
    <property type="protein sequence ID" value="WDD96791.1"/>
    <property type="molecule type" value="Genomic_DNA"/>
</dbReference>
<dbReference type="Gene3D" id="3.60.15.10">
    <property type="entry name" value="Ribonuclease Z/Hydroxyacylglutathione hydrolase-like"/>
    <property type="match status" value="1"/>
</dbReference>
<feature type="binding site" evidence="7">
    <location>
        <position position="79"/>
    </location>
    <ligand>
        <name>Zn(2+)</name>
        <dbReference type="ChEBI" id="CHEBI:29105"/>
        <label>1</label>
    </ligand>
</feature>